<feature type="transmembrane region" description="Helical" evidence="1">
    <location>
        <begin position="374"/>
        <end position="398"/>
    </location>
</feature>
<name>A0A833T0S4_JUGRE</name>
<dbReference type="Gramene" id="Jr13_24820_p1">
    <property type="protein sequence ID" value="cds.Jr13_24820_p1"/>
    <property type="gene ID" value="Jr13_24820"/>
</dbReference>
<evidence type="ECO:0000313" key="3">
    <source>
        <dbReference type="Proteomes" id="UP000619265"/>
    </source>
</evidence>
<evidence type="ECO:0000256" key="1">
    <source>
        <dbReference type="SAM" id="Phobius"/>
    </source>
</evidence>
<keyword evidence="1" id="KW-0472">Membrane</keyword>
<reference evidence="2" key="2">
    <citation type="submission" date="2020-03" db="EMBL/GenBank/DDBJ databases">
        <title>Walnut 2.0.</title>
        <authorList>
            <person name="Marrano A."/>
            <person name="Britton M."/>
            <person name="Zimin A.V."/>
            <person name="Zaini P.A."/>
            <person name="Workman R."/>
            <person name="Puiu D."/>
            <person name="Bianco L."/>
            <person name="Allen B.J."/>
            <person name="Troggio M."/>
            <person name="Leslie C.A."/>
            <person name="Timp W."/>
            <person name="Dendekar A."/>
            <person name="Salzberg S.L."/>
            <person name="Neale D.B."/>
        </authorList>
    </citation>
    <scope>NUCLEOTIDE SEQUENCE</scope>
    <source>
        <tissue evidence="2">Leaves</tissue>
    </source>
</reference>
<evidence type="ECO:0008006" key="4">
    <source>
        <dbReference type="Google" id="ProtNLM"/>
    </source>
</evidence>
<dbReference type="PANTHER" id="PTHR34809">
    <property type="entry name" value="MALTOSE EXCESS PROTEIN 1, CHLOROPLASTIC-RELATED"/>
    <property type="match status" value="1"/>
</dbReference>
<dbReference type="PANTHER" id="PTHR34809:SF1">
    <property type="entry name" value="MALTOSE EXCESS PROTEIN 1, CHLOROPLASTIC-RELATED"/>
    <property type="match status" value="1"/>
</dbReference>
<feature type="transmembrane region" description="Helical" evidence="1">
    <location>
        <begin position="168"/>
        <end position="187"/>
    </location>
</feature>
<protein>
    <recommendedName>
        <fullName evidence="4">Maltose excess protein 1-like, chloroplastic</fullName>
    </recommendedName>
</protein>
<reference evidence="2" key="1">
    <citation type="submission" date="2015-10" db="EMBL/GenBank/DDBJ databases">
        <authorList>
            <person name="Martinez-Garcia P.J."/>
            <person name="Crepeau M.W."/>
            <person name="Puiu D."/>
            <person name="Gonzalez-Ibeas D."/>
            <person name="Whalen J."/>
            <person name="Stevens K."/>
            <person name="Paul R."/>
            <person name="Butterfield T."/>
            <person name="Britton M."/>
            <person name="Reagan R."/>
            <person name="Chakraborty S."/>
            <person name="Walawage S.L."/>
            <person name="Vasquez-Gross H.A."/>
            <person name="Cardeno C."/>
            <person name="Famula R."/>
            <person name="Pratt K."/>
            <person name="Kuruganti S."/>
            <person name="Aradhya M.K."/>
            <person name="Leslie C.A."/>
            <person name="Dandekar A.M."/>
            <person name="Salzberg S.L."/>
            <person name="Wegrzyn J.L."/>
            <person name="Langley C.H."/>
            <person name="Neale D.B."/>
        </authorList>
    </citation>
    <scope>NUCLEOTIDE SEQUENCE</scope>
    <source>
        <tissue evidence="2">Leaves</tissue>
    </source>
</reference>
<feature type="transmembrane region" description="Helical" evidence="1">
    <location>
        <begin position="199"/>
        <end position="219"/>
    </location>
</feature>
<accession>A0A833T0S4</accession>
<feature type="transmembrane region" description="Helical" evidence="1">
    <location>
        <begin position="405"/>
        <end position="422"/>
    </location>
</feature>
<dbReference type="AlphaFoldDB" id="A0A833T0S4"/>
<proteinExistence type="predicted"/>
<keyword evidence="1" id="KW-0812">Transmembrane</keyword>
<dbReference type="EMBL" id="LIHL02000013">
    <property type="protein sequence ID" value="KAF5450571.1"/>
    <property type="molecule type" value="Genomic_DNA"/>
</dbReference>
<feature type="non-terminal residue" evidence="2">
    <location>
        <position position="1"/>
    </location>
</feature>
<organism evidence="2 3">
    <name type="scientific">Juglans regia</name>
    <name type="common">English walnut</name>
    <dbReference type="NCBI Taxonomy" id="51240"/>
    <lineage>
        <taxon>Eukaryota</taxon>
        <taxon>Viridiplantae</taxon>
        <taxon>Streptophyta</taxon>
        <taxon>Embryophyta</taxon>
        <taxon>Tracheophyta</taxon>
        <taxon>Spermatophyta</taxon>
        <taxon>Magnoliopsida</taxon>
        <taxon>eudicotyledons</taxon>
        <taxon>Gunneridae</taxon>
        <taxon>Pentapetalae</taxon>
        <taxon>rosids</taxon>
        <taxon>fabids</taxon>
        <taxon>Fagales</taxon>
        <taxon>Juglandaceae</taxon>
        <taxon>Juglans</taxon>
    </lineage>
</organism>
<dbReference type="Proteomes" id="UP000619265">
    <property type="component" value="Unassembled WGS sequence"/>
</dbReference>
<comment type="caution">
    <text evidence="2">The sequence shown here is derived from an EMBL/GenBank/DDBJ whole genome shotgun (WGS) entry which is preliminary data.</text>
</comment>
<dbReference type="InterPro" id="IPR034628">
    <property type="entry name" value="MEX1/MEX1-like"/>
</dbReference>
<feature type="transmembrane region" description="Helical" evidence="1">
    <location>
        <begin position="315"/>
        <end position="333"/>
    </location>
</feature>
<sequence length="444" mass="49051">NFSRCHPPPLSLSLSPSIINLLSFFRIERHNPILNTASMAKSLVVSFGSQAPVGPQHPSLSPNYCHALPPPKPFLSSTLQSPLSLKYDSFTPLLHRRIIRFPVPSALESDVPHPLHEGSVKYGGSKSFEQWDSLTAKFSGASNIPFLLLQMPQIILNARNLLAGNKTALLAVPWLGMFTGLLGNLSLLSYFTKKKENEVIVVQTLGVLSQYVVFAQLALAEAMPLPYFVVTSVVVAAGLILNFMNYFEWLNSGLWRLWEDFITIGGLSALPQIMWSTFVPYIPNSILPGAIAFVIAVAAVIMARLGKLSEKGAKFVGAISGWTATLLFMWMPVSQMWTNFLNPDNIKGLSAFSMLLAMMGNGLMIPRALFIRDFMWFLGSSWASLFYGYGNILCLYCFKAISKEFFFAASTGLFLWIGMALWRDTVVYGYGSPLTSLKELVFGS</sequence>
<gene>
    <name evidence="2" type="ORF">F2P56_030906</name>
</gene>
<keyword evidence="1" id="KW-1133">Transmembrane helix</keyword>
<feature type="transmembrane region" description="Helical" evidence="1">
    <location>
        <begin position="281"/>
        <end position="303"/>
    </location>
</feature>
<feature type="transmembrane region" description="Helical" evidence="1">
    <location>
        <begin position="225"/>
        <end position="245"/>
    </location>
</feature>
<evidence type="ECO:0000313" key="2">
    <source>
        <dbReference type="EMBL" id="KAF5450571.1"/>
    </source>
</evidence>